<dbReference type="InterPro" id="IPR036388">
    <property type="entry name" value="WH-like_DNA-bd_sf"/>
</dbReference>
<dbReference type="PANTHER" id="PTHR43537">
    <property type="entry name" value="TRANSCRIPTIONAL REGULATOR, GNTR FAMILY"/>
    <property type="match status" value="1"/>
</dbReference>
<dbReference type="SMART" id="SM00345">
    <property type="entry name" value="HTH_GNTR"/>
    <property type="match status" value="1"/>
</dbReference>
<organism evidence="6 7">
    <name type="scientific">Aquabacter spiritensis</name>
    <dbReference type="NCBI Taxonomy" id="933073"/>
    <lineage>
        <taxon>Bacteria</taxon>
        <taxon>Pseudomonadati</taxon>
        <taxon>Pseudomonadota</taxon>
        <taxon>Alphaproteobacteria</taxon>
        <taxon>Hyphomicrobiales</taxon>
        <taxon>Xanthobacteraceae</taxon>
        <taxon>Aquabacter</taxon>
    </lineage>
</organism>
<comment type="caution">
    <text evidence="6">The sequence shown here is derived from an EMBL/GenBank/DDBJ whole genome shotgun (WGS) entry which is preliminary data.</text>
</comment>
<keyword evidence="3" id="KW-0804">Transcription</keyword>
<proteinExistence type="predicted"/>
<dbReference type="Gene3D" id="1.10.10.10">
    <property type="entry name" value="Winged helix-like DNA-binding domain superfamily/Winged helix DNA-binding domain"/>
    <property type="match status" value="1"/>
</dbReference>
<dbReference type="GO" id="GO:0003700">
    <property type="term" value="F:DNA-binding transcription factor activity"/>
    <property type="evidence" value="ECO:0007669"/>
    <property type="project" value="InterPro"/>
</dbReference>
<dbReference type="PANTHER" id="PTHR43537:SF45">
    <property type="entry name" value="GNTR FAMILY REGULATORY PROTEIN"/>
    <property type="match status" value="1"/>
</dbReference>
<dbReference type="InterPro" id="IPR008920">
    <property type="entry name" value="TF_FadR/GntR_C"/>
</dbReference>
<sequence length="258" mass="28082">MLVGKDAADPGTGPVPRLESLRAVSAATRIHAALRAQIVAMEIPPGAALQEKQIALACGVSRTPVREALLRLADERLVDIFPQHGTFVSRISRDAVRDAMVIRQALERAAVRGAAERVDRPAIARLHACLEIQKAAHEAERIGEFHNADEDFHQQVAELSGHPNLWRVVRAEKAQVDRCRILTLPAVRRRASVMAEHRAIVDALAARDPDAAERAMARHLDRVLPSVDALAASHPELFSDAGEPERPGPPAPATKRPK</sequence>
<protein>
    <submittedName>
        <fullName evidence="6">GntR family transcriptional regulator</fullName>
    </submittedName>
</protein>
<keyword evidence="7" id="KW-1185">Reference proteome</keyword>
<dbReference type="Pfam" id="PF00392">
    <property type="entry name" value="GntR"/>
    <property type="match status" value="1"/>
</dbReference>
<reference evidence="6 7" key="1">
    <citation type="submission" date="2019-03" db="EMBL/GenBank/DDBJ databases">
        <title>Genomic Encyclopedia of Type Strains, Phase IV (KMG-IV): sequencing the most valuable type-strain genomes for metagenomic binning, comparative biology and taxonomic classification.</title>
        <authorList>
            <person name="Goeker M."/>
        </authorList>
    </citation>
    <scope>NUCLEOTIDE SEQUENCE [LARGE SCALE GENOMIC DNA]</scope>
    <source>
        <strain evidence="6 7">DSM 9035</strain>
    </source>
</reference>
<dbReference type="InterPro" id="IPR000524">
    <property type="entry name" value="Tscrpt_reg_HTH_GntR"/>
</dbReference>
<feature type="domain" description="HTH gntR-type" evidence="5">
    <location>
        <begin position="24"/>
        <end position="91"/>
    </location>
</feature>
<accession>A0A4R3LYV2</accession>
<dbReference type="SUPFAM" id="SSF48008">
    <property type="entry name" value="GntR ligand-binding domain-like"/>
    <property type="match status" value="1"/>
</dbReference>
<dbReference type="PROSITE" id="PS50949">
    <property type="entry name" value="HTH_GNTR"/>
    <property type="match status" value="1"/>
</dbReference>
<dbReference type="Gene3D" id="1.20.120.530">
    <property type="entry name" value="GntR ligand-binding domain-like"/>
    <property type="match status" value="1"/>
</dbReference>
<gene>
    <name evidence="6" type="ORF">EDC64_10863</name>
</gene>
<dbReference type="SMART" id="SM00895">
    <property type="entry name" value="FCD"/>
    <property type="match status" value="1"/>
</dbReference>
<dbReference type="RefSeq" id="WP_245504693.1">
    <property type="nucleotide sequence ID" value="NZ_SMAI01000008.1"/>
</dbReference>
<dbReference type="AlphaFoldDB" id="A0A4R3LYV2"/>
<dbReference type="EMBL" id="SMAI01000008">
    <property type="protein sequence ID" value="TCT03897.1"/>
    <property type="molecule type" value="Genomic_DNA"/>
</dbReference>
<dbReference type="GO" id="GO:0003677">
    <property type="term" value="F:DNA binding"/>
    <property type="evidence" value="ECO:0007669"/>
    <property type="project" value="UniProtKB-KW"/>
</dbReference>
<dbReference type="CDD" id="cd07377">
    <property type="entry name" value="WHTH_GntR"/>
    <property type="match status" value="1"/>
</dbReference>
<dbReference type="SUPFAM" id="SSF46785">
    <property type="entry name" value="Winged helix' DNA-binding domain"/>
    <property type="match status" value="1"/>
</dbReference>
<evidence type="ECO:0000256" key="4">
    <source>
        <dbReference type="SAM" id="MobiDB-lite"/>
    </source>
</evidence>
<name>A0A4R3LYV2_9HYPH</name>
<keyword evidence="2" id="KW-0238">DNA-binding</keyword>
<keyword evidence="1" id="KW-0805">Transcription regulation</keyword>
<dbReference type="InterPro" id="IPR036390">
    <property type="entry name" value="WH_DNA-bd_sf"/>
</dbReference>
<evidence type="ECO:0000313" key="7">
    <source>
        <dbReference type="Proteomes" id="UP000294664"/>
    </source>
</evidence>
<evidence type="ECO:0000313" key="6">
    <source>
        <dbReference type="EMBL" id="TCT03897.1"/>
    </source>
</evidence>
<feature type="region of interest" description="Disordered" evidence="4">
    <location>
        <begin position="234"/>
        <end position="258"/>
    </location>
</feature>
<evidence type="ECO:0000256" key="3">
    <source>
        <dbReference type="ARBA" id="ARBA00023163"/>
    </source>
</evidence>
<dbReference type="Proteomes" id="UP000294664">
    <property type="component" value="Unassembled WGS sequence"/>
</dbReference>
<dbReference type="Pfam" id="PF07729">
    <property type="entry name" value="FCD"/>
    <property type="match status" value="1"/>
</dbReference>
<evidence type="ECO:0000256" key="1">
    <source>
        <dbReference type="ARBA" id="ARBA00023015"/>
    </source>
</evidence>
<dbReference type="InterPro" id="IPR011711">
    <property type="entry name" value="GntR_C"/>
</dbReference>
<evidence type="ECO:0000259" key="5">
    <source>
        <dbReference type="PROSITE" id="PS50949"/>
    </source>
</evidence>
<evidence type="ECO:0000256" key="2">
    <source>
        <dbReference type="ARBA" id="ARBA00023125"/>
    </source>
</evidence>